<evidence type="ECO:0000256" key="6">
    <source>
        <dbReference type="ARBA" id="ARBA00022840"/>
    </source>
</evidence>
<keyword evidence="4" id="KW-1003">Cell membrane</keyword>
<evidence type="ECO:0000313" key="10">
    <source>
        <dbReference type="EMBL" id="MCV7230065.1"/>
    </source>
</evidence>
<gene>
    <name evidence="10" type="ORF">H7J73_29070</name>
</gene>
<dbReference type="PANTHER" id="PTHR43297:SF2">
    <property type="entry name" value="DIPEPTIDE TRANSPORT ATP-BINDING PROTEIN DPPD"/>
    <property type="match status" value="1"/>
</dbReference>
<keyword evidence="7" id="KW-0472">Membrane</keyword>
<dbReference type="InterPro" id="IPR027417">
    <property type="entry name" value="P-loop_NTPase"/>
</dbReference>
<dbReference type="PROSITE" id="PS00211">
    <property type="entry name" value="ABC_TRANSPORTER_1"/>
    <property type="match status" value="1"/>
</dbReference>
<dbReference type="SMART" id="SM00382">
    <property type="entry name" value="AAA"/>
    <property type="match status" value="1"/>
</dbReference>
<dbReference type="RefSeq" id="WP_264071348.1">
    <property type="nucleotide sequence ID" value="NZ_JACKTY010000049.1"/>
</dbReference>
<accession>A0ABT3CKS1</accession>
<keyword evidence="3" id="KW-0813">Transport</keyword>
<dbReference type="Pfam" id="PF08352">
    <property type="entry name" value="oligo_HPY"/>
    <property type="match status" value="1"/>
</dbReference>
<dbReference type="GO" id="GO:0005524">
    <property type="term" value="F:ATP binding"/>
    <property type="evidence" value="ECO:0007669"/>
    <property type="project" value="UniProtKB-KW"/>
</dbReference>
<evidence type="ECO:0000256" key="3">
    <source>
        <dbReference type="ARBA" id="ARBA00022448"/>
    </source>
</evidence>
<feature type="domain" description="ABC transporter" evidence="9">
    <location>
        <begin position="28"/>
        <end position="274"/>
    </location>
</feature>
<evidence type="ECO:0000313" key="11">
    <source>
        <dbReference type="Proteomes" id="UP001526201"/>
    </source>
</evidence>
<protein>
    <submittedName>
        <fullName evidence="10">ABC transporter ATP-binding protein</fullName>
    </submittedName>
</protein>
<name>A0ABT3CKS1_9MYCO</name>
<dbReference type="PROSITE" id="PS50893">
    <property type="entry name" value="ABC_TRANSPORTER_2"/>
    <property type="match status" value="1"/>
</dbReference>
<dbReference type="SUPFAM" id="SSF52540">
    <property type="entry name" value="P-loop containing nucleoside triphosphate hydrolases"/>
    <property type="match status" value="1"/>
</dbReference>
<evidence type="ECO:0000256" key="8">
    <source>
        <dbReference type="SAM" id="MobiDB-lite"/>
    </source>
</evidence>
<organism evidence="10 11">
    <name type="scientific">Mycolicibacterium komossense</name>
    <dbReference type="NCBI Taxonomy" id="1779"/>
    <lineage>
        <taxon>Bacteria</taxon>
        <taxon>Bacillati</taxon>
        <taxon>Actinomycetota</taxon>
        <taxon>Actinomycetes</taxon>
        <taxon>Mycobacteriales</taxon>
        <taxon>Mycobacteriaceae</taxon>
        <taxon>Mycolicibacterium</taxon>
    </lineage>
</organism>
<evidence type="ECO:0000256" key="1">
    <source>
        <dbReference type="ARBA" id="ARBA00004202"/>
    </source>
</evidence>
<comment type="subcellular location">
    <subcellularLocation>
        <location evidence="1">Cell membrane</location>
        <topology evidence="1">Peripheral membrane protein</topology>
    </subcellularLocation>
</comment>
<comment type="caution">
    <text evidence="10">The sequence shown here is derived from an EMBL/GenBank/DDBJ whole genome shotgun (WGS) entry which is preliminary data.</text>
</comment>
<comment type="similarity">
    <text evidence="2">Belongs to the ABC transporter superfamily.</text>
</comment>
<dbReference type="InterPro" id="IPR013563">
    <property type="entry name" value="Oligopep_ABC_C"/>
</dbReference>
<dbReference type="EMBL" id="JACKTY010000049">
    <property type="protein sequence ID" value="MCV7230065.1"/>
    <property type="molecule type" value="Genomic_DNA"/>
</dbReference>
<evidence type="ECO:0000256" key="7">
    <source>
        <dbReference type="ARBA" id="ARBA00023136"/>
    </source>
</evidence>
<dbReference type="CDD" id="cd03257">
    <property type="entry name" value="ABC_NikE_OppD_transporters"/>
    <property type="match status" value="1"/>
</dbReference>
<dbReference type="Pfam" id="PF00005">
    <property type="entry name" value="ABC_tran"/>
    <property type="match status" value="1"/>
</dbReference>
<evidence type="ECO:0000256" key="2">
    <source>
        <dbReference type="ARBA" id="ARBA00005417"/>
    </source>
</evidence>
<dbReference type="Proteomes" id="UP001526201">
    <property type="component" value="Unassembled WGS sequence"/>
</dbReference>
<keyword evidence="5" id="KW-0547">Nucleotide-binding</keyword>
<sequence>MKSAVNMVSGARPDAQPEPPVRTVGSDVVVRNLSVSYGDHHAVRDVSFEIKAGTTLALVGESGSGKSTIALAVSRLLTTDATIDSGTADIGGVDVLGLTGQALREMRGHAVAYLAQDALAALNPVVRIGRQVSEIYAVRGGDKRSVAREKTIAALEQVNIHNPGRVAEMYPYQLSGGMRQRVMIAMALAFEPALLIADEPTTALDVTVQAEILALIVDLQERNGLTCLWITHDMSVVAEMADSVAVLYGGQMLEMSDVYSVFDTPRNPYTGRLLECFRSGRSAGLKDPFSSIPGSPSSRAPRVGCPFSPRCDGADEQCRTEAPHSLEMTPAHWTACHHPLEIGAGR</sequence>
<proteinExistence type="inferred from homology"/>
<reference evidence="10 11" key="1">
    <citation type="journal article" date="2022" name="BMC Genomics">
        <title>Comparative genome analysis of mycobacteria focusing on tRNA and non-coding RNA.</title>
        <authorList>
            <person name="Behra P.R.K."/>
            <person name="Pettersson B.M.F."/>
            <person name="Ramesh M."/>
            <person name="Das S."/>
            <person name="Dasgupta S."/>
            <person name="Kirsebom L.A."/>
        </authorList>
    </citation>
    <scope>NUCLEOTIDE SEQUENCE [LARGE SCALE GENOMIC DNA]</scope>
    <source>
        <strain evidence="10 11">DSM 44078</strain>
    </source>
</reference>
<dbReference type="Gene3D" id="3.40.50.300">
    <property type="entry name" value="P-loop containing nucleotide triphosphate hydrolases"/>
    <property type="match status" value="1"/>
</dbReference>
<dbReference type="InterPro" id="IPR003593">
    <property type="entry name" value="AAA+_ATPase"/>
</dbReference>
<dbReference type="InterPro" id="IPR003439">
    <property type="entry name" value="ABC_transporter-like_ATP-bd"/>
</dbReference>
<keyword evidence="6 10" id="KW-0067">ATP-binding</keyword>
<evidence type="ECO:0000256" key="4">
    <source>
        <dbReference type="ARBA" id="ARBA00022475"/>
    </source>
</evidence>
<feature type="region of interest" description="Disordered" evidence="8">
    <location>
        <begin position="1"/>
        <end position="22"/>
    </location>
</feature>
<evidence type="ECO:0000256" key="5">
    <source>
        <dbReference type="ARBA" id="ARBA00022741"/>
    </source>
</evidence>
<evidence type="ECO:0000259" key="9">
    <source>
        <dbReference type="PROSITE" id="PS50893"/>
    </source>
</evidence>
<dbReference type="PANTHER" id="PTHR43297">
    <property type="entry name" value="OLIGOPEPTIDE TRANSPORT ATP-BINDING PROTEIN APPD"/>
    <property type="match status" value="1"/>
</dbReference>
<dbReference type="NCBIfam" id="TIGR01727">
    <property type="entry name" value="oligo_HPY"/>
    <property type="match status" value="1"/>
</dbReference>
<dbReference type="InterPro" id="IPR017871">
    <property type="entry name" value="ABC_transporter-like_CS"/>
</dbReference>
<keyword evidence="11" id="KW-1185">Reference proteome</keyword>
<dbReference type="InterPro" id="IPR050388">
    <property type="entry name" value="ABC_Ni/Peptide_Import"/>
</dbReference>